<keyword evidence="2" id="KW-1185">Reference proteome</keyword>
<gene>
    <name evidence="1" type="ORF">PAPYR_7367</name>
</gene>
<dbReference type="InterPro" id="IPR032675">
    <property type="entry name" value="LRR_dom_sf"/>
</dbReference>
<dbReference type="EMBL" id="JAPMOS010000052">
    <property type="protein sequence ID" value="KAJ4457201.1"/>
    <property type="molecule type" value="Genomic_DNA"/>
</dbReference>
<dbReference type="Gene3D" id="3.80.10.10">
    <property type="entry name" value="Ribonuclease Inhibitor"/>
    <property type="match status" value="2"/>
</dbReference>
<proteinExistence type="predicted"/>
<sequence length="763" mass="82966">MFTQLPPELLGSMINHQDTTTSLRLYILLLGLSHAIRQAVRGTLRQFLLDDSEWLSPDDTPDPELDSLPTPTADALAALVGPCKGLVKLTLPSRDTCLWGCRAQGDNAWVDEAFAGHTQLAVLRLPLATSVMPAIERILGHLPGLEDFHLTNREVFDPAALAATLVRCCPRLEALHLGVETHWALFDPTPLRPLCGRLKRLSLSDVPTSPRFEAFLESLTCVEQLSLYQCTPGLAQAAPRLTHLWLLMDSLDGLPKMGLHRLESLEVHSSTRYTGPVLAQVLAANRATIRSLSLWPREVPRSLFQLLGTCPHLAHLNLHLRDAEGDVDLADLPPELLHRLVSLRLSLGREDPYPRPISIASATLRTLDLQQLSLISPLTLDCPALESLTLPEAVNPSAPYPLVMRCPELRQITGLGEHGLAECQHMSRLTRVDYSLGHMTSAQQLPSRDALDALLAGSPALSRLSGLRFAHPRGLAELCQAAPCLSDLWATLMHVVVPAPVPGRSHQSPRLTLSLPGHVRMLNMTLSLAAETEGDPVDLCVEAPGLCSLTLYELGPESLFQAAVRSLTILRCPALANLHIGWMSGLTEFTLAGSLRSLHLDRCHVLQPASLLACLGGQHGACLGQVTLAGTPAPCRPAWPQLAAALGALPRLVTLELGDHPTADLALSCPALRCLRLPRHSETTNLGPDSDATAPHTTRLRSLVLDCPLLEELRAPVGPHLARLEVAGSGTALRRVEYTTQAWAKRLEGRWPWARIVAVPWDF</sequence>
<name>A0ABQ8UH48_9EUKA</name>
<organism evidence="1 2">
    <name type="scientific">Paratrimastix pyriformis</name>
    <dbReference type="NCBI Taxonomy" id="342808"/>
    <lineage>
        <taxon>Eukaryota</taxon>
        <taxon>Metamonada</taxon>
        <taxon>Preaxostyla</taxon>
        <taxon>Paratrimastigidae</taxon>
        <taxon>Paratrimastix</taxon>
    </lineage>
</organism>
<reference evidence="1" key="1">
    <citation type="journal article" date="2022" name="bioRxiv">
        <title>Genomics of Preaxostyla Flagellates Illuminates Evolutionary Transitions and the Path Towards Mitochondrial Loss.</title>
        <authorList>
            <person name="Novak L.V.F."/>
            <person name="Treitli S.C."/>
            <person name="Pyrih J."/>
            <person name="Halakuc P."/>
            <person name="Pipaliya S.V."/>
            <person name="Vacek V."/>
            <person name="Brzon O."/>
            <person name="Soukal P."/>
            <person name="Eme L."/>
            <person name="Dacks J.B."/>
            <person name="Karnkowska A."/>
            <person name="Elias M."/>
            <person name="Hampl V."/>
        </authorList>
    </citation>
    <scope>NUCLEOTIDE SEQUENCE</scope>
    <source>
        <strain evidence="1">RCP-MX</strain>
    </source>
</reference>
<accession>A0ABQ8UH48</accession>
<protein>
    <submittedName>
        <fullName evidence="1">Uncharacterized protein</fullName>
    </submittedName>
</protein>
<comment type="caution">
    <text evidence="1">The sequence shown here is derived from an EMBL/GenBank/DDBJ whole genome shotgun (WGS) entry which is preliminary data.</text>
</comment>
<evidence type="ECO:0000313" key="1">
    <source>
        <dbReference type="EMBL" id="KAJ4457201.1"/>
    </source>
</evidence>
<dbReference type="PANTHER" id="PTHR13318">
    <property type="entry name" value="PARTNER OF PAIRED, ISOFORM B-RELATED"/>
    <property type="match status" value="1"/>
</dbReference>
<dbReference type="Proteomes" id="UP001141327">
    <property type="component" value="Unassembled WGS sequence"/>
</dbReference>
<evidence type="ECO:0000313" key="2">
    <source>
        <dbReference type="Proteomes" id="UP001141327"/>
    </source>
</evidence>
<dbReference type="SUPFAM" id="SSF52047">
    <property type="entry name" value="RNI-like"/>
    <property type="match status" value="2"/>
</dbReference>